<dbReference type="SUPFAM" id="SSF53474">
    <property type="entry name" value="alpha/beta-Hydrolases"/>
    <property type="match status" value="1"/>
</dbReference>
<protein>
    <recommendedName>
        <fullName evidence="6">Bacterial Death-like domain-containing protein</fullName>
    </recommendedName>
</protein>
<comment type="subcellular location">
    <subcellularLocation>
        <location evidence="1">Endoplasmic reticulum</location>
    </subcellularLocation>
    <subcellularLocation>
        <location evidence="2">Membrane</location>
    </subcellularLocation>
</comment>
<dbReference type="Gene3D" id="3.40.50.1820">
    <property type="entry name" value="alpha/beta hydrolase"/>
    <property type="match status" value="1"/>
</dbReference>
<feature type="region of interest" description="Disordered" evidence="5">
    <location>
        <begin position="255"/>
        <end position="283"/>
    </location>
</feature>
<name>A0AA96JYT9_9BACT</name>
<dbReference type="InterPro" id="IPR052374">
    <property type="entry name" value="SERAC1"/>
</dbReference>
<dbReference type="AlphaFoldDB" id="A0AA96JYT9"/>
<keyword evidence="3" id="KW-0256">Endoplasmic reticulum</keyword>
<sequence length="357" mass="40514">MKNLVNISGGDNPERCADVVFVHGLDGDARTTWHPKESPDKFWPAWLGEDFPAIGIWSLWYAVSSSAWKGTTMPLIDRATNTLDLFELDDIGHRPVAFICHSLGGLLVKQALRLAAESRNPAWRAIAEHVGLIVFLSTPHSGADMASWIQYLGKLLRTTVTVEELEAHHPRLRELNDWYRDNVESLGIETFVYCEKLPTAGILVVNETTANPGIAGVRPIPVDEDHVSICKPSSREAQIYRRVKRLIETNLLNRGVSESATTQTTHDNRHRNRSPEQGLPFSGKAKIEFGRRMTSDWPELADYFEIPTADRARFKRGREPHGVWEWLEARSRLRNLPEALRDIGRDDLLEEFFDHPQ</sequence>
<dbReference type="KEGG" id="nneo:PQG83_11980"/>
<dbReference type="EMBL" id="CP116968">
    <property type="protein sequence ID" value="WNM60481.1"/>
    <property type="molecule type" value="Genomic_DNA"/>
</dbReference>
<evidence type="ECO:0000256" key="1">
    <source>
        <dbReference type="ARBA" id="ARBA00004240"/>
    </source>
</evidence>
<keyword evidence="4" id="KW-0472">Membrane</keyword>
<dbReference type="InterPro" id="IPR048915">
    <property type="entry name" value="bDLD3"/>
</dbReference>
<dbReference type="InterPro" id="IPR029058">
    <property type="entry name" value="AB_hydrolase_fold"/>
</dbReference>
<feature type="domain" description="Bacterial Death-like" evidence="6">
    <location>
        <begin position="283"/>
        <end position="352"/>
    </location>
</feature>
<evidence type="ECO:0000313" key="8">
    <source>
        <dbReference type="Proteomes" id="UP001302494"/>
    </source>
</evidence>
<organism evidence="7 8">
    <name type="scientific">Candidatus Nitrospira neomarina</name>
    <dbReference type="NCBI Taxonomy" id="3020899"/>
    <lineage>
        <taxon>Bacteria</taxon>
        <taxon>Pseudomonadati</taxon>
        <taxon>Nitrospirota</taxon>
        <taxon>Nitrospiria</taxon>
        <taxon>Nitrospirales</taxon>
        <taxon>Nitrospiraceae</taxon>
        <taxon>Nitrospira</taxon>
    </lineage>
</organism>
<dbReference type="PANTHER" id="PTHR48182:SF2">
    <property type="entry name" value="PROTEIN SERAC1"/>
    <property type="match status" value="1"/>
</dbReference>
<evidence type="ECO:0000259" key="6">
    <source>
        <dbReference type="Pfam" id="PF20690"/>
    </source>
</evidence>
<dbReference type="Proteomes" id="UP001302494">
    <property type="component" value="Chromosome"/>
</dbReference>
<evidence type="ECO:0000313" key="7">
    <source>
        <dbReference type="EMBL" id="WNM60481.1"/>
    </source>
</evidence>
<dbReference type="PANTHER" id="PTHR48182">
    <property type="entry name" value="PROTEIN SERAC1"/>
    <property type="match status" value="1"/>
</dbReference>
<dbReference type="GO" id="GO:0016020">
    <property type="term" value="C:membrane"/>
    <property type="evidence" value="ECO:0007669"/>
    <property type="project" value="UniProtKB-SubCell"/>
</dbReference>
<dbReference type="RefSeq" id="WP_312741266.1">
    <property type="nucleotide sequence ID" value="NZ_CP116968.1"/>
</dbReference>
<reference evidence="7 8" key="1">
    <citation type="submission" date="2023-01" db="EMBL/GenBank/DDBJ databases">
        <title>Cultivation and genomic characterization of new, ubiquitous marine nitrite-oxidizing bacteria from the Nitrospirales.</title>
        <authorList>
            <person name="Mueller A.J."/>
            <person name="Daebeler A."/>
            <person name="Herbold C.W."/>
            <person name="Kirkegaard R.H."/>
            <person name="Daims H."/>
        </authorList>
    </citation>
    <scope>NUCLEOTIDE SEQUENCE [LARGE SCALE GENOMIC DNA]</scope>
    <source>
        <strain evidence="7 8">DK</strain>
    </source>
</reference>
<feature type="compositionally biased region" description="Polar residues" evidence="5">
    <location>
        <begin position="255"/>
        <end position="265"/>
    </location>
</feature>
<gene>
    <name evidence="7" type="ORF">PQG83_11980</name>
</gene>
<evidence type="ECO:0000256" key="2">
    <source>
        <dbReference type="ARBA" id="ARBA00004370"/>
    </source>
</evidence>
<keyword evidence="8" id="KW-1185">Reference proteome</keyword>
<evidence type="ECO:0000256" key="3">
    <source>
        <dbReference type="ARBA" id="ARBA00022824"/>
    </source>
</evidence>
<proteinExistence type="predicted"/>
<evidence type="ECO:0000256" key="5">
    <source>
        <dbReference type="SAM" id="MobiDB-lite"/>
    </source>
</evidence>
<accession>A0AA96JYT9</accession>
<dbReference type="Pfam" id="PF20690">
    <property type="entry name" value="bDLD3"/>
    <property type="match status" value="1"/>
</dbReference>
<evidence type="ECO:0000256" key="4">
    <source>
        <dbReference type="ARBA" id="ARBA00023136"/>
    </source>
</evidence>